<evidence type="ECO:0000313" key="2">
    <source>
        <dbReference type="EMBL" id="QEH37689.1"/>
    </source>
</evidence>
<sequence length="86" mass="9183">MSGPAEIVRLEPSPDRSLRDLLVERGVPFPCGGAMLCTGCKVRVLEGDVPVTEGMAAAFSDRQVAEGWRLGCMARSDGPVVLEIPR</sequence>
<dbReference type="Pfam" id="PF00111">
    <property type="entry name" value="Fer2"/>
    <property type="match status" value="1"/>
</dbReference>
<feature type="domain" description="2Fe-2S ferredoxin-type" evidence="1">
    <location>
        <begin position="11"/>
        <end position="75"/>
    </location>
</feature>
<dbReference type="AlphaFoldDB" id="A0A5B9WBU6"/>
<accession>A0A5B9WBU6</accession>
<organism evidence="2 3">
    <name type="scientific">Aquisphaera giovannonii</name>
    <dbReference type="NCBI Taxonomy" id="406548"/>
    <lineage>
        <taxon>Bacteria</taxon>
        <taxon>Pseudomonadati</taxon>
        <taxon>Planctomycetota</taxon>
        <taxon>Planctomycetia</taxon>
        <taxon>Isosphaerales</taxon>
        <taxon>Isosphaeraceae</taxon>
        <taxon>Aquisphaera</taxon>
    </lineage>
</organism>
<dbReference type="RefSeq" id="WP_168222135.1">
    <property type="nucleotide sequence ID" value="NZ_CP042997.1"/>
</dbReference>
<evidence type="ECO:0000313" key="3">
    <source>
        <dbReference type="Proteomes" id="UP000324233"/>
    </source>
</evidence>
<dbReference type="Gene3D" id="3.10.20.30">
    <property type="match status" value="1"/>
</dbReference>
<evidence type="ECO:0000259" key="1">
    <source>
        <dbReference type="Pfam" id="PF00111"/>
    </source>
</evidence>
<dbReference type="InterPro" id="IPR036010">
    <property type="entry name" value="2Fe-2S_ferredoxin-like_sf"/>
</dbReference>
<dbReference type="SUPFAM" id="SSF54292">
    <property type="entry name" value="2Fe-2S ferredoxin-like"/>
    <property type="match status" value="1"/>
</dbReference>
<proteinExistence type="predicted"/>
<protein>
    <submittedName>
        <fullName evidence="2">Na(+)-translocating NADH-quinone reductase subunit F</fullName>
    </submittedName>
</protein>
<dbReference type="EMBL" id="CP042997">
    <property type="protein sequence ID" value="QEH37689.1"/>
    <property type="molecule type" value="Genomic_DNA"/>
</dbReference>
<dbReference type="Proteomes" id="UP000324233">
    <property type="component" value="Chromosome"/>
</dbReference>
<dbReference type="InterPro" id="IPR012675">
    <property type="entry name" value="Beta-grasp_dom_sf"/>
</dbReference>
<dbReference type="InterPro" id="IPR001041">
    <property type="entry name" value="2Fe-2S_ferredoxin-type"/>
</dbReference>
<dbReference type="KEGG" id="agv:OJF2_62800"/>
<keyword evidence="3" id="KW-1185">Reference proteome</keyword>
<name>A0A5B9WBU6_9BACT</name>
<gene>
    <name evidence="2" type="ORF">OJF2_62800</name>
</gene>
<reference evidence="2 3" key="1">
    <citation type="submission" date="2019-08" db="EMBL/GenBank/DDBJ databases">
        <title>Deep-cultivation of Planctomycetes and their phenomic and genomic characterization uncovers novel biology.</title>
        <authorList>
            <person name="Wiegand S."/>
            <person name="Jogler M."/>
            <person name="Boedeker C."/>
            <person name="Pinto D."/>
            <person name="Vollmers J."/>
            <person name="Rivas-Marin E."/>
            <person name="Kohn T."/>
            <person name="Peeters S.H."/>
            <person name="Heuer A."/>
            <person name="Rast P."/>
            <person name="Oberbeckmann S."/>
            <person name="Bunk B."/>
            <person name="Jeske O."/>
            <person name="Meyerdierks A."/>
            <person name="Storesund J.E."/>
            <person name="Kallscheuer N."/>
            <person name="Luecker S."/>
            <person name="Lage O.M."/>
            <person name="Pohl T."/>
            <person name="Merkel B.J."/>
            <person name="Hornburger P."/>
            <person name="Mueller R.-W."/>
            <person name="Bruemmer F."/>
            <person name="Labrenz M."/>
            <person name="Spormann A.M."/>
            <person name="Op den Camp H."/>
            <person name="Overmann J."/>
            <person name="Amann R."/>
            <person name="Jetten M.S.M."/>
            <person name="Mascher T."/>
            <person name="Medema M.H."/>
            <person name="Devos D.P."/>
            <person name="Kaster A.-K."/>
            <person name="Ovreas L."/>
            <person name="Rohde M."/>
            <person name="Galperin M.Y."/>
            <person name="Jogler C."/>
        </authorList>
    </citation>
    <scope>NUCLEOTIDE SEQUENCE [LARGE SCALE GENOMIC DNA]</scope>
    <source>
        <strain evidence="2 3">OJF2</strain>
    </source>
</reference>
<dbReference type="GO" id="GO:0051536">
    <property type="term" value="F:iron-sulfur cluster binding"/>
    <property type="evidence" value="ECO:0007669"/>
    <property type="project" value="InterPro"/>
</dbReference>